<reference evidence="2" key="1">
    <citation type="submission" date="2017-05" db="UniProtKB">
        <authorList>
            <consortium name="EnsemblMetazoa"/>
        </authorList>
    </citation>
    <scope>IDENTIFICATION</scope>
</reference>
<dbReference type="EnsemblMetazoa" id="Aqu2.1.21246_001">
    <property type="protein sequence ID" value="Aqu2.1.21246_001"/>
    <property type="gene ID" value="Aqu2.1.21246"/>
</dbReference>
<name>A0A1X7U0X1_AMPQE</name>
<proteinExistence type="predicted"/>
<protein>
    <submittedName>
        <fullName evidence="2">Uncharacterized protein</fullName>
    </submittedName>
</protein>
<sequence>MCACSPFPATPAIGPEASIKSSTARDPGPVCGQCGVPCSRPSVIREEYSTKTLYCTIQCYAESLKNFKF</sequence>
<evidence type="ECO:0000313" key="2">
    <source>
        <dbReference type="EnsemblMetazoa" id="Aqu2.1.21246_001"/>
    </source>
</evidence>
<evidence type="ECO:0000256" key="1">
    <source>
        <dbReference type="SAM" id="MobiDB-lite"/>
    </source>
</evidence>
<feature type="region of interest" description="Disordered" evidence="1">
    <location>
        <begin position="1"/>
        <end position="27"/>
    </location>
</feature>
<dbReference type="AlphaFoldDB" id="A0A1X7U0X1"/>
<dbReference type="EnsemblMetazoa" id="Aqu2.1.00985_001">
    <property type="protein sequence ID" value="Aqu2.1.00985_001"/>
    <property type="gene ID" value="Aqu2.1.00985"/>
</dbReference>
<organism evidence="2">
    <name type="scientific">Amphimedon queenslandica</name>
    <name type="common">Sponge</name>
    <dbReference type="NCBI Taxonomy" id="400682"/>
    <lineage>
        <taxon>Eukaryota</taxon>
        <taxon>Metazoa</taxon>
        <taxon>Porifera</taxon>
        <taxon>Demospongiae</taxon>
        <taxon>Heteroscleromorpha</taxon>
        <taxon>Haplosclerida</taxon>
        <taxon>Niphatidae</taxon>
        <taxon>Amphimedon</taxon>
    </lineage>
</organism>
<accession>A0A1X7U0X1</accession>